<evidence type="ECO:0000313" key="1">
    <source>
        <dbReference type="EMBL" id="EPS29834.1"/>
    </source>
</evidence>
<dbReference type="EMBL" id="KB644412">
    <property type="protein sequence ID" value="EPS29834.1"/>
    <property type="molecule type" value="Genomic_DNA"/>
</dbReference>
<dbReference type="eggNOG" id="ENOG502SSCH">
    <property type="taxonomic scope" value="Eukaryota"/>
</dbReference>
<proteinExistence type="predicted"/>
<dbReference type="OrthoDB" id="1658288at2759"/>
<dbReference type="InterPro" id="IPR046670">
    <property type="entry name" value="DUF6540"/>
</dbReference>
<dbReference type="Pfam" id="PF20174">
    <property type="entry name" value="DUF6540"/>
    <property type="match status" value="1"/>
</dbReference>
<dbReference type="STRING" id="933388.S7ZHW6"/>
<accession>S7ZHW6</accession>
<dbReference type="Proteomes" id="UP000019376">
    <property type="component" value="Unassembled WGS sequence"/>
</dbReference>
<dbReference type="PhylomeDB" id="S7ZHW6"/>
<gene>
    <name evidence="1" type="ORF">PDE_04784</name>
</gene>
<evidence type="ECO:0000313" key="2">
    <source>
        <dbReference type="Proteomes" id="UP000019376"/>
    </source>
</evidence>
<protein>
    <submittedName>
        <fullName evidence="1">Uncharacterized protein</fullName>
    </submittedName>
</protein>
<dbReference type="AlphaFoldDB" id="S7ZHW6"/>
<keyword evidence="2" id="KW-1185">Reference proteome</keyword>
<dbReference type="HOGENOM" id="CLU_099931_0_0_1"/>
<organism evidence="1 2">
    <name type="scientific">Penicillium oxalicum (strain 114-2 / CGMCC 5302)</name>
    <name type="common">Penicillium decumbens</name>
    <dbReference type="NCBI Taxonomy" id="933388"/>
    <lineage>
        <taxon>Eukaryota</taxon>
        <taxon>Fungi</taxon>
        <taxon>Dikarya</taxon>
        <taxon>Ascomycota</taxon>
        <taxon>Pezizomycotina</taxon>
        <taxon>Eurotiomycetes</taxon>
        <taxon>Eurotiomycetidae</taxon>
        <taxon>Eurotiales</taxon>
        <taxon>Aspergillaceae</taxon>
        <taxon>Penicillium</taxon>
    </lineage>
</organism>
<sequence length="167" mass="18437">MATRTIYLVSYRNTPSQRAHFAVFVPSAADPKRGTLIHAVGAPMAGYILEFKRNYSPDLTQRRHETFAIGQVHSSNIIDSTDTAITKDSTPRGNIEIAASQVPTPGVSQNFMAPVNDTVNKRCQEWTMEYVRYLVAKDLIGAEAIEIVQSKRDPPAHGIGLQPDGQR</sequence>
<name>S7ZHW6_PENO1</name>
<reference evidence="1 2" key="1">
    <citation type="journal article" date="2013" name="PLoS ONE">
        <title>Genomic and secretomic analyses reveal unique features of the lignocellulolytic enzyme system of Penicillium decumbens.</title>
        <authorList>
            <person name="Liu G."/>
            <person name="Zhang L."/>
            <person name="Wei X."/>
            <person name="Zou G."/>
            <person name="Qin Y."/>
            <person name="Ma L."/>
            <person name="Li J."/>
            <person name="Zheng H."/>
            <person name="Wang S."/>
            <person name="Wang C."/>
            <person name="Xun L."/>
            <person name="Zhao G.-P."/>
            <person name="Zhou Z."/>
            <person name="Qu Y."/>
        </authorList>
    </citation>
    <scope>NUCLEOTIDE SEQUENCE [LARGE SCALE GENOMIC DNA]</scope>
    <source>
        <strain evidence="2">114-2 / CGMCC 5302</strain>
    </source>
</reference>